<dbReference type="InterPro" id="IPR005158">
    <property type="entry name" value="BTAD"/>
</dbReference>
<dbReference type="InterPro" id="IPR036388">
    <property type="entry name" value="WH-like_DNA-bd_sf"/>
</dbReference>
<dbReference type="SUPFAM" id="SSF46894">
    <property type="entry name" value="C-terminal effector domain of the bipartite response regulators"/>
    <property type="match status" value="1"/>
</dbReference>
<evidence type="ECO:0000256" key="2">
    <source>
        <dbReference type="ARBA" id="ARBA00022840"/>
    </source>
</evidence>
<dbReference type="GO" id="GO:0006355">
    <property type="term" value="P:regulation of DNA-templated transcription"/>
    <property type="evidence" value="ECO:0007669"/>
    <property type="project" value="InterPro"/>
</dbReference>
<proteinExistence type="predicted"/>
<reference evidence="4 5" key="2">
    <citation type="submission" date="2020-06" db="EMBL/GenBank/DDBJ databases">
        <title>Antribacter stalactiti gen. nov., sp. nov., a new member of the family Nacardiaceae isolated from a cave.</title>
        <authorList>
            <person name="Kim I.S."/>
        </authorList>
    </citation>
    <scope>NUCLEOTIDE SEQUENCE [LARGE SCALE GENOMIC DNA]</scope>
    <source>
        <strain evidence="4 5">YC2-7</strain>
    </source>
</reference>
<keyword evidence="1" id="KW-0547">Nucleotide-binding</keyword>
<evidence type="ECO:0000256" key="1">
    <source>
        <dbReference type="ARBA" id="ARBA00022741"/>
    </source>
</evidence>
<dbReference type="Gene3D" id="1.10.10.10">
    <property type="entry name" value="Winged helix-like DNA-binding domain superfamily/Winged helix DNA-binding domain"/>
    <property type="match status" value="1"/>
</dbReference>
<comment type="caution">
    <text evidence="4">The sequence shown here is derived from an EMBL/GenBank/DDBJ whole genome shotgun (WGS) entry which is preliminary data.</text>
</comment>
<dbReference type="AlphaFoldDB" id="A0A848K9L5"/>
<dbReference type="InterPro" id="IPR027417">
    <property type="entry name" value="P-loop_NTPase"/>
</dbReference>
<dbReference type="GO" id="GO:0005524">
    <property type="term" value="F:ATP binding"/>
    <property type="evidence" value="ECO:0007669"/>
    <property type="project" value="UniProtKB-KW"/>
</dbReference>
<name>A0A848K9L5_9NOCA</name>
<dbReference type="Gene3D" id="1.25.40.10">
    <property type="entry name" value="Tetratricopeptide repeat domain"/>
    <property type="match status" value="3"/>
</dbReference>
<keyword evidence="2" id="KW-0067">ATP-binding</keyword>
<dbReference type="InterPro" id="IPR041664">
    <property type="entry name" value="AAA_16"/>
</dbReference>
<dbReference type="PANTHER" id="PTHR16305:SF35">
    <property type="entry name" value="TRANSCRIPTIONAL ACTIVATOR DOMAIN"/>
    <property type="match status" value="1"/>
</dbReference>
<dbReference type="SMART" id="SM01043">
    <property type="entry name" value="BTAD"/>
    <property type="match status" value="1"/>
</dbReference>
<evidence type="ECO:0000259" key="3">
    <source>
        <dbReference type="SMART" id="SM01043"/>
    </source>
</evidence>
<reference evidence="4 5" key="1">
    <citation type="submission" date="2019-05" db="EMBL/GenBank/DDBJ databases">
        <authorList>
            <person name="Lee S.D."/>
        </authorList>
    </citation>
    <scope>NUCLEOTIDE SEQUENCE [LARGE SCALE GENOMIC DNA]</scope>
    <source>
        <strain evidence="4 5">YC2-7</strain>
    </source>
</reference>
<accession>A0A848K9L5</accession>
<dbReference type="Pfam" id="PF13191">
    <property type="entry name" value="AAA_16"/>
    <property type="match status" value="1"/>
</dbReference>
<dbReference type="EMBL" id="VCQU01000002">
    <property type="protein sequence ID" value="NMN95039.1"/>
    <property type="molecule type" value="Genomic_DNA"/>
</dbReference>
<evidence type="ECO:0000313" key="4">
    <source>
        <dbReference type="EMBL" id="NMN95039.1"/>
    </source>
</evidence>
<evidence type="ECO:0000313" key="5">
    <source>
        <dbReference type="Proteomes" id="UP000535543"/>
    </source>
</evidence>
<dbReference type="InterPro" id="IPR011990">
    <property type="entry name" value="TPR-like_helical_dom_sf"/>
</dbReference>
<dbReference type="RefSeq" id="WP_169585745.1">
    <property type="nucleotide sequence ID" value="NZ_VCQU01000002.1"/>
</dbReference>
<dbReference type="GO" id="GO:0003677">
    <property type="term" value="F:DNA binding"/>
    <property type="evidence" value="ECO:0007669"/>
    <property type="project" value="InterPro"/>
</dbReference>
<dbReference type="SUPFAM" id="SSF52540">
    <property type="entry name" value="P-loop containing nucleoside triphosphate hydrolases"/>
    <property type="match status" value="1"/>
</dbReference>
<sequence>MVHMLRIYAFGALEVELDGEALTLPPGWRVRSLLAYLALHPGRHPRGRLAGLLWPEVADANARASLRSAAWALRAALGPAADVLHGDRDSLELGPEQLWVDALEFDRLCKAGRADDAVAICRAELLANHDEEWVLASRDEYGRRLATALAALASSAESADPVDAVEWARRRADLCPLDEDAGYELIRLLGVVGDTPAALVAFAKLRASLQAELDIEPSAATVALVDQLRPTPPPAAIVQIDTAPTFFGRADELHRLRDCWRQARTGTGGVTLISGDGGIGKSRLAEEILDTARLDGARTAVCAPGALSGAPYELWSEALSELVDRGDRPPARAPWVADLARFLPGVAAYLAPDLPPASETAPAHDRVRLFEAVVELISLLAARGPLALLLEDVHTADVSSLELLRYAGRRLARLPVMVILTRRPAPPRPQLDAVLGALRAKGALRLEVTLQPLSPSVIRQLVQQVSQLPEPLESRIVAVVDGNPLLAAQTARHVAQGCGDPADGLRVATRTALARLSDASRLFVELVATSGRDVSRVEVMSLPLLTDPAIAATESLGAGLLRVREAAIGFRHESLRQAVYDDIPELRRARLHDALAGAMRRRGGTDDRRHAAELARHLQLAGHHQSAAAQFHRAAAAARAVAAMPEAAEFLQQASELTPDDADVLIELAEVQAWRGLLPESDDAFRRALSAIAPTDVGGQLTAWLRRGRWLRGGICHPREARRSYLAALDVLDRDPDTDPRLRAEALAGTAWAESVAGDPITANNLLVQVDALTHNLPVDNLLTHDVGVARAHALLRAGKFTESYGPLIAAAAAAGRAGRPDMAYSCLINAASAAACAGALDRALDFVDRCYPQVVPNGLARLVVNTYTGRAAILRRMGRTTEAAEALRLAADTADRLGSTALDGLVHFERGLLSLTTGEFADAAAELGSALDQPDAPISRPLARLHRAEALARSGRCVEAQAEIRSVAMEPMTGSDFPDTLVARMNRIEALIAADAGDLELETSRLQQAADGWQRRIAQPASGDRYVANLIDLGAPPLSSLVEPDREYRTVMAELAAITERLRSNDAHLR</sequence>
<dbReference type="SUPFAM" id="SSF48452">
    <property type="entry name" value="TPR-like"/>
    <property type="match status" value="3"/>
</dbReference>
<organism evidence="4 5">
    <name type="scientific">Antrihabitans stalactiti</name>
    <dbReference type="NCBI Taxonomy" id="2584121"/>
    <lineage>
        <taxon>Bacteria</taxon>
        <taxon>Bacillati</taxon>
        <taxon>Actinomycetota</taxon>
        <taxon>Actinomycetes</taxon>
        <taxon>Mycobacteriales</taxon>
        <taxon>Nocardiaceae</taxon>
        <taxon>Antrihabitans</taxon>
    </lineage>
</organism>
<dbReference type="Gene3D" id="3.40.50.300">
    <property type="entry name" value="P-loop containing nucleotide triphosphate hydrolases"/>
    <property type="match status" value="1"/>
</dbReference>
<dbReference type="Pfam" id="PF03704">
    <property type="entry name" value="BTAD"/>
    <property type="match status" value="1"/>
</dbReference>
<dbReference type="GO" id="GO:0005737">
    <property type="term" value="C:cytoplasm"/>
    <property type="evidence" value="ECO:0007669"/>
    <property type="project" value="TreeGrafter"/>
</dbReference>
<dbReference type="PANTHER" id="PTHR16305">
    <property type="entry name" value="TESTICULAR SOLUBLE ADENYLYL CYCLASE"/>
    <property type="match status" value="1"/>
</dbReference>
<gene>
    <name evidence="4" type="ORF">FGL95_08330</name>
</gene>
<feature type="domain" description="Bacterial transcriptional activator" evidence="3">
    <location>
        <begin position="100"/>
        <end position="229"/>
    </location>
</feature>
<protein>
    <submittedName>
        <fullName evidence="4">Transcriptional activator domain-containing protein</fullName>
    </submittedName>
</protein>
<dbReference type="Proteomes" id="UP000535543">
    <property type="component" value="Unassembled WGS sequence"/>
</dbReference>
<dbReference type="GO" id="GO:0004016">
    <property type="term" value="F:adenylate cyclase activity"/>
    <property type="evidence" value="ECO:0007669"/>
    <property type="project" value="TreeGrafter"/>
</dbReference>
<keyword evidence="5" id="KW-1185">Reference proteome</keyword>
<dbReference type="InterPro" id="IPR016032">
    <property type="entry name" value="Sig_transdc_resp-reg_C-effctor"/>
</dbReference>